<reference evidence="1" key="1">
    <citation type="submission" date="2022-09" db="EMBL/GenBank/DDBJ databases">
        <title>Complete Genomes of Fervidibacillus albus and Fervidibacillus halotolerans isolated from tidal flat sediments.</title>
        <authorList>
            <person name="Kwon K.K."/>
            <person name="Yang S.-H."/>
            <person name="Park M.J."/>
            <person name="Oh H.-M."/>
        </authorList>
    </citation>
    <scope>NUCLEOTIDE SEQUENCE</scope>
    <source>
        <strain evidence="1">MEBiC13591</strain>
    </source>
</reference>
<name>A0A9E8LVM3_9BACI</name>
<keyword evidence="2" id="KW-1185">Reference proteome</keyword>
<dbReference type="RefSeq" id="WP_275418124.1">
    <property type="nucleotide sequence ID" value="NZ_CP106878.1"/>
</dbReference>
<dbReference type="EMBL" id="CP106878">
    <property type="protein sequence ID" value="WAA10341.1"/>
    <property type="molecule type" value="Genomic_DNA"/>
</dbReference>
<accession>A0A9E8LVM3</accession>
<dbReference type="InterPro" id="IPR009708">
    <property type="entry name" value="Phage_A118_holin/antiholin"/>
</dbReference>
<evidence type="ECO:0000313" key="2">
    <source>
        <dbReference type="Proteomes" id="UP001164718"/>
    </source>
</evidence>
<dbReference type="KEGG" id="faf:OE104_03125"/>
<evidence type="ECO:0000313" key="1">
    <source>
        <dbReference type="EMBL" id="WAA10341.1"/>
    </source>
</evidence>
<proteinExistence type="predicted"/>
<dbReference type="Pfam" id="PF06946">
    <property type="entry name" value="Phage_holin_5_1"/>
    <property type="match status" value="1"/>
</dbReference>
<organism evidence="1 2">
    <name type="scientific">Fervidibacillus albus</name>
    <dbReference type="NCBI Taxonomy" id="2980026"/>
    <lineage>
        <taxon>Bacteria</taxon>
        <taxon>Bacillati</taxon>
        <taxon>Bacillota</taxon>
        <taxon>Bacilli</taxon>
        <taxon>Bacillales</taxon>
        <taxon>Bacillaceae</taxon>
        <taxon>Fervidibacillus</taxon>
    </lineage>
</organism>
<dbReference type="AlphaFoldDB" id="A0A9E8LVM3"/>
<sequence>MFEIGLIIAVVVGLVELVKRLEVVPTKFLPLVSLSLGILAGVFYLDGDIKVRVFNGIIIGLSASGLFDQTKIMKKGEE</sequence>
<protein>
    <submittedName>
        <fullName evidence="1">Holin</fullName>
    </submittedName>
</protein>
<dbReference type="Proteomes" id="UP001164718">
    <property type="component" value="Chromosome"/>
</dbReference>
<gene>
    <name evidence="1" type="ORF">OE104_03125</name>
</gene>